<evidence type="ECO:0000313" key="2">
    <source>
        <dbReference type="EMBL" id="RDC60363.1"/>
    </source>
</evidence>
<proteinExistence type="predicted"/>
<evidence type="ECO:0008006" key="4">
    <source>
        <dbReference type="Google" id="ProtNLM"/>
    </source>
</evidence>
<dbReference type="RefSeq" id="WP_115367576.1">
    <property type="nucleotide sequence ID" value="NZ_QBKA01000002.1"/>
</dbReference>
<dbReference type="OrthoDB" id="7428944at2"/>
<feature type="signal peptide" evidence="1">
    <location>
        <begin position="1"/>
        <end position="28"/>
    </location>
</feature>
<evidence type="ECO:0000313" key="3">
    <source>
        <dbReference type="Proteomes" id="UP000253727"/>
    </source>
</evidence>
<gene>
    <name evidence="2" type="ORF">HME9302_01567</name>
</gene>
<evidence type="ECO:0000256" key="1">
    <source>
        <dbReference type="SAM" id="SignalP"/>
    </source>
</evidence>
<dbReference type="Proteomes" id="UP000253727">
    <property type="component" value="Unassembled WGS sequence"/>
</dbReference>
<reference evidence="2 3" key="1">
    <citation type="submission" date="2018-04" db="EMBL/GenBank/DDBJ databases">
        <title>Altererythrobacter sp. HME9302 genome sequencing and assembly.</title>
        <authorList>
            <person name="Kang H."/>
            <person name="Kim H."/>
            <person name="Joh K."/>
        </authorList>
    </citation>
    <scope>NUCLEOTIDE SEQUENCE [LARGE SCALE GENOMIC DNA]</scope>
    <source>
        <strain evidence="2 3">HME9302</strain>
    </source>
</reference>
<name>A0A369Q656_9SPHN</name>
<keyword evidence="1" id="KW-0732">Signal</keyword>
<feature type="chain" id="PRO_5017050286" description="PepSY domain-containing protein" evidence="1">
    <location>
        <begin position="29"/>
        <end position="104"/>
    </location>
</feature>
<accession>A0A369Q656</accession>
<dbReference type="EMBL" id="QBKA01000002">
    <property type="protein sequence ID" value="RDC60363.1"/>
    <property type="molecule type" value="Genomic_DNA"/>
</dbReference>
<sequence>MKKLFTRSLAATMAATLAFGGIVAPASAQPRTDQGEARKQMRAGKLISLRTIENRVRPMYPDHKYLGPSYDSTAMAYRLKFMKDGKVTYVDVDARTGRILRRWS</sequence>
<keyword evidence="3" id="KW-1185">Reference proteome</keyword>
<organism evidence="2 3">
    <name type="scientific">Alteripontixanthobacter maritimus</name>
    <dbReference type="NCBI Taxonomy" id="2161824"/>
    <lineage>
        <taxon>Bacteria</taxon>
        <taxon>Pseudomonadati</taxon>
        <taxon>Pseudomonadota</taxon>
        <taxon>Alphaproteobacteria</taxon>
        <taxon>Sphingomonadales</taxon>
        <taxon>Erythrobacteraceae</taxon>
        <taxon>Alteripontixanthobacter</taxon>
    </lineage>
</organism>
<dbReference type="AlphaFoldDB" id="A0A369Q656"/>
<protein>
    <recommendedName>
        <fullName evidence="4">PepSY domain-containing protein</fullName>
    </recommendedName>
</protein>
<comment type="caution">
    <text evidence="2">The sequence shown here is derived from an EMBL/GenBank/DDBJ whole genome shotgun (WGS) entry which is preliminary data.</text>
</comment>